<dbReference type="NCBIfam" id="TIGR00696">
    <property type="entry name" value="wecG_tagA_cpsF"/>
    <property type="match status" value="1"/>
</dbReference>
<keyword evidence="2 3" id="KW-0808">Transferase</keyword>
<dbReference type="Proteomes" id="UP000439780">
    <property type="component" value="Unassembled WGS sequence"/>
</dbReference>
<evidence type="ECO:0000256" key="2">
    <source>
        <dbReference type="ARBA" id="ARBA00022679"/>
    </source>
</evidence>
<proteinExistence type="predicted"/>
<dbReference type="Pfam" id="PF03808">
    <property type="entry name" value="Glyco_tran_WecG"/>
    <property type="match status" value="1"/>
</dbReference>
<reference evidence="3 4" key="1">
    <citation type="submission" date="2019-12" db="EMBL/GenBank/DDBJ databases">
        <title>Genomic-based taxomic classification of the family Erythrobacteraceae.</title>
        <authorList>
            <person name="Xu L."/>
        </authorList>
    </citation>
    <scope>NUCLEOTIDE SEQUENCE [LARGE SCALE GENOMIC DNA]</scope>
    <source>
        <strain evidence="3 4">KEMB 9005-328</strain>
    </source>
</reference>
<evidence type="ECO:0000256" key="1">
    <source>
        <dbReference type="ARBA" id="ARBA00022676"/>
    </source>
</evidence>
<name>A0A845AIK0_9SPHN</name>
<dbReference type="PANTHER" id="PTHR34136">
    <property type="match status" value="1"/>
</dbReference>
<keyword evidence="4" id="KW-1185">Reference proteome</keyword>
<dbReference type="GO" id="GO:0016758">
    <property type="term" value="F:hexosyltransferase activity"/>
    <property type="evidence" value="ECO:0007669"/>
    <property type="project" value="TreeGrafter"/>
</dbReference>
<dbReference type="AlphaFoldDB" id="A0A845AIK0"/>
<evidence type="ECO:0000313" key="4">
    <source>
        <dbReference type="Proteomes" id="UP000439780"/>
    </source>
</evidence>
<comment type="caution">
    <text evidence="3">The sequence shown here is derived from an EMBL/GenBank/DDBJ whole genome shotgun (WGS) entry which is preliminary data.</text>
</comment>
<dbReference type="EMBL" id="WTYA01000005">
    <property type="protein sequence ID" value="MXP28665.1"/>
    <property type="molecule type" value="Genomic_DNA"/>
</dbReference>
<keyword evidence="1" id="KW-0328">Glycosyltransferase</keyword>
<dbReference type="PANTHER" id="PTHR34136:SF1">
    <property type="entry name" value="UDP-N-ACETYL-D-MANNOSAMINURONIC ACID TRANSFERASE"/>
    <property type="match status" value="1"/>
</dbReference>
<dbReference type="InterPro" id="IPR004629">
    <property type="entry name" value="WecG_TagA_CpsF"/>
</dbReference>
<dbReference type="RefSeq" id="WP_160752966.1">
    <property type="nucleotide sequence ID" value="NZ_WTYA01000005.1"/>
</dbReference>
<evidence type="ECO:0000313" key="3">
    <source>
        <dbReference type="EMBL" id="MXP28665.1"/>
    </source>
</evidence>
<protein>
    <submittedName>
        <fullName evidence="3">WecB/TagA/CpsF family glycosyltransferase</fullName>
    </submittedName>
</protein>
<dbReference type="OrthoDB" id="9771846at2"/>
<accession>A0A845AIK0</accession>
<organism evidence="3 4">
    <name type="scientific">Qipengyuania algicida</name>
    <dbReference type="NCBI Taxonomy" id="1836209"/>
    <lineage>
        <taxon>Bacteria</taxon>
        <taxon>Pseudomonadati</taxon>
        <taxon>Pseudomonadota</taxon>
        <taxon>Alphaproteobacteria</taxon>
        <taxon>Sphingomonadales</taxon>
        <taxon>Erythrobacteraceae</taxon>
        <taxon>Qipengyuania</taxon>
    </lineage>
</organism>
<dbReference type="CDD" id="cd06533">
    <property type="entry name" value="Glyco_transf_WecG_TagA"/>
    <property type="match status" value="1"/>
</dbReference>
<gene>
    <name evidence="3" type="ORF">GRI58_07510</name>
</gene>
<sequence>MSEGAAEPLTFLNIAFSQLTLDQAVEWVERHAHEDSFTYVVTPNVDHVVMYHGKGDEPWRTAYRQAVVESDLRLNDSRILAKLAKLSGESLRIAPGSDLVKQLIGRLGGKNRSLALVGGQVREADWLRHNLPNCAIKHLDPPMGVRDSALAREEITHFVEAARADIVLFAIGAPQSEIVAREIAQRGKARGVALCIGASVEFLSGAKRRAPLIMQKIGLEWLFRLASEPTRLWQRYLVKGPRIFAIWWADRQTSRRR</sequence>